<gene>
    <name evidence="2" type="ORF">BDV40DRAFT_185098</name>
</gene>
<evidence type="ECO:0000313" key="2">
    <source>
        <dbReference type="EMBL" id="KAE8161353.1"/>
    </source>
</evidence>
<dbReference type="Proteomes" id="UP000326950">
    <property type="component" value="Unassembled WGS sequence"/>
</dbReference>
<proteinExistence type="predicted"/>
<keyword evidence="1" id="KW-1133">Transmembrane helix</keyword>
<name>A0A5N6USF0_ASPTM</name>
<sequence length="97" mass="11030">MELGWPVGYWSRYSPWCAFGICEFIHLLSLSGNLVSVTVSLHLFHVFTFGYFIGIHGLFLFLVGVCIYMLVSVCLGLLFPAHLGRFPVLHVIVRVWL</sequence>
<dbReference type="EMBL" id="ML738643">
    <property type="protein sequence ID" value="KAE8161353.1"/>
    <property type="molecule type" value="Genomic_DNA"/>
</dbReference>
<feature type="transmembrane region" description="Helical" evidence="1">
    <location>
        <begin position="58"/>
        <end position="79"/>
    </location>
</feature>
<organism evidence="2 3">
    <name type="scientific">Aspergillus tamarii</name>
    <dbReference type="NCBI Taxonomy" id="41984"/>
    <lineage>
        <taxon>Eukaryota</taxon>
        <taxon>Fungi</taxon>
        <taxon>Dikarya</taxon>
        <taxon>Ascomycota</taxon>
        <taxon>Pezizomycotina</taxon>
        <taxon>Eurotiomycetes</taxon>
        <taxon>Eurotiomycetidae</taxon>
        <taxon>Eurotiales</taxon>
        <taxon>Aspergillaceae</taxon>
        <taxon>Aspergillus</taxon>
        <taxon>Aspergillus subgen. Circumdati</taxon>
    </lineage>
</organism>
<dbReference type="OrthoDB" id="10468418at2759"/>
<accession>A0A5N6USF0</accession>
<keyword evidence="3" id="KW-1185">Reference proteome</keyword>
<evidence type="ECO:0000256" key="1">
    <source>
        <dbReference type="SAM" id="Phobius"/>
    </source>
</evidence>
<keyword evidence="1" id="KW-0472">Membrane</keyword>
<reference evidence="2 3" key="1">
    <citation type="submission" date="2019-04" db="EMBL/GenBank/DDBJ databases">
        <title>Friends and foes A comparative genomics study of 23 Aspergillus species from section Flavi.</title>
        <authorList>
            <consortium name="DOE Joint Genome Institute"/>
            <person name="Kjaerbolling I."/>
            <person name="Vesth T."/>
            <person name="Frisvad J.C."/>
            <person name="Nybo J.L."/>
            <person name="Theobald S."/>
            <person name="Kildgaard S."/>
            <person name="Isbrandt T."/>
            <person name="Kuo A."/>
            <person name="Sato A."/>
            <person name="Lyhne E.K."/>
            <person name="Kogle M.E."/>
            <person name="Wiebenga A."/>
            <person name="Kun R.S."/>
            <person name="Lubbers R.J."/>
            <person name="Makela M.R."/>
            <person name="Barry K."/>
            <person name="Chovatia M."/>
            <person name="Clum A."/>
            <person name="Daum C."/>
            <person name="Haridas S."/>
            <person name="He G."/>
            <person name="LaButti K."/>
            <person name="Lipzen A."/>
            <person name="Mondo S."/>
            <person name="Riley R."/>
            <person name="Salamov A."/>
            <person name="Simmons B.A."/>
            <person name="Magnuson J.K."/>
            <person name="Henrissat B."/>
            <person name="Mortensen U.H."/>
            <person name="Larsen T.O."/>
            <person name="Devries R.P."/>
            <person name="Grigoriev I.V."/>
            <person name="Machida M."/>
            <person name="Baker S.E."/>
            <person name="Andersen M.R."/>
        </authorList>
    </citation>
    <scope>NUCLEOTIDE SEQUENCE [LARGE SCALE GENOMIC DNA]</scope>
    <source>
        <strain evidence="2 3">CBS 117626</strain>
    </source>
</reference>
<keyword evidence="1" id="KW-0812">Transmembrane</keyword>
<evidence type="ECO:0000313" key="3">
    <source>
        <dbReference type="Proteomes" id="UP000326950"/>
    </source>
</evidence>
<dbReference type="AlphaFoldDB" id="A0A5N6USF0"/>
<protein>
    <submittedName>
        <fullName evidence="2">Uncharacterized protein</fullName>
    </submittedName>
</protein>